<reference evidence="1" key="2">
    <citation type="submission" date="2023-06" db="EMBL/GenBank/DDBJ databases">
        <authorList>
            <person name="Ma L."/>
            <person name="Liu K.-W."/>
            <person name="Li Z."/>
            <person name="Hsiao Y.-Y."/>
            <person name="Qi Y."/>
            <person name="Fu T."/>
            <person name="Tang G."/>
            <person name="Zhang D."/>
            <person name="Sun W.-H."/>
            <person name="Liu D.-K."/>
            <person name="Li Y."/>
            <person name="Chen G.-Z."/>
            <person name="Liu X.-D."/>
            <person name="Liao X.-Y."/>
            <person name="Jiang Y.-T."/>
            <person name="Yu X."/>
            <person name="Hao Y."/>
            <person name="Huang J."/>
            <person name="Zhao X.-W."/>
            <person name="Ke S."/>
            <person name="Chen Y.-Y."/>
            <person name="Wu W.-L."/>
            <person name="Hsu J.-L."/>
            <person name="Lin Y.-F."/>
            <person name="Huang M.-D."/>
            <person name="Li C.-Y."/>
            <person name="Huang L."/>
            <person name="Wang Z.-W."/>
            <person name="Zhao X."/>
            <person name="Zhong W.-Y."/>
            <person name="Peng D.-H."/>
            <person name="Ahmad S."/>
            <person name="Lan S."/>
            <person name="Zhang J.-S."/>
            <person name="Tsai W.-C."/>
            <person name="Van De Peer Y."/>
            <person name="Liu Z.-J."/>
        </authorList>
    </citation>
    <scope>NUCLEOTIDE SEQUENCE</scope>
    <source>
        <strain evidence="1">CP</strain>
        <tissue evidence="1">Leaves</tissue>
    </source>
</reference>
<dbReference type="Proteomes" id="UP001180020">
    <property type="component" value="Unassembled WGS sequence"/>
</dbReference>
<reference evidence="1" key="1">
    <citation type="journal article" date="2023" name="Nat. Commun.">
        <title>Diploid and tetraploid genomes of Acorus and the evolution of monocots.</title>
        <authorList>
            <person name="Ma L."/>
            <person name="Liu K.W."/>
            <person name="Li Z."/>
            <person name="Hsiao Y.Y."/>
            <person name="Qi Y."/>
            <person name="Fu T."/>
            <person name="Tang G.D."/>
            <person name="Zhang D."/>
            <person name="Sun W.H."/>
            <person name="Liu D.K."/>
            <person name="Li Y."/>
            <person name="Chen G.Z."/>
            <person name="Liu X.D."/>
            <person name="Liao X.Y."/>
            <person name="Jiang Y.T."/>
            <person name="Yu X."/>
            <person name="Hao Y."/>
            <person name="Huang J."/>
            <person name="Zhao X.W."/>
            <person name="Ke S."/>
            <person name="Chen Y.Y."/>
            <person name="Wu W.L."/>
            <person name="Hsu J.L."/>
            <person name="Lin Y.F."/>
            <person name="Huang M.D."/>
            <person name="Li C.Y."/>
            <person name="Huang L."/>
            <person name="Wang Z.W."/>
            <person name="Zhao X."/>
            <person name="Zhong W.Y."/>
            <person name="Peng D.H."/>
            <person name="Ahmad S."/>
            <person name="Lan S."/>
            <person name="Zhang J.S."/>
            <person name="Tsai W.C."/>
            <person name="Van de Peer Y."/>
            <person name="Liu Z.J."/>
        </authorList>
    </citation>
    <scope>NUCLEOTIDE SEQUENCE</scope>
    <source>
        <strain evidence="1">CP</strain>
    </source>
</reference>
<gene>
    <name evidence="1" type="ORF">QJS10_CPB17g00756</name>
</gene>
<accession>A0AAV9CXL0</accession>
<evidence type="ECO:0000313" key="1">
    <source>
        <dbReference type="EMBL" id="KAK1293652.1"/>
    </source>
</evidence>
<dbReference type="EMBL" id="JAUJYO010000017">
    <property type="protein sequence ID" value="KAK1293652.1"/>
    <property type="molecule type" value="Genomic_DNA"/>
</dbReference>
<protein>
    <submittedName>
        <fullName evidence="1">Uncharacterized protein</fullName>
    </submittedName>
</protein>
<name>A0AAV9CXL0_ACOCL</name>
<keyword evidence="2" id="KW-1185">Reference proteome</keyword>
<organism evidence="1 2">
    <name type="scientific">Acorus calamus</name>
    <name type="common">Sweet flag</name>
    <dbReference type="NCBI Taxonomy" id="4465"/>
    <lineage>
        <taxon>Eukaryota</taxon>
        <taxon>Viridiplantae</taxon>
        <taxon>Streptophyta</taxon>
        <taxon>Embryophyta</taxon>
        <taxon>Tracheophyta</taxon>
        <taxon>Spermatophyta</taxon>
        <taxon>Magnoliopsida</taxon>
        <taxon>Liliopsida</taxon>
        <taxon>Acoraceae</taxon>
        <taxon>Acorus</taxon>
    </lineage>
</organism>
<comment type="caution">
    <text evidence="1">The sequence shown here is derived from an EMBL/GenBank/DDBJ whole genome shotgun (WGS) entry which is preliminary data.</text>
</comment>
<evidence type="ECO:0000313" key="2">
    <source>
        <dbReference type="Proteomes" id="UP001180020"/>
    </source>
</evidence>
<proteinExistence type="predicted"/>
<dbReference type="AlphaFoldDB" id="A0AAV9CXL0"/>
<sequence>MALIVTKCKVVSPALATEIKNKVKKKETGIVLKPKQEMASKSAAQIVHEQNVK</sequence>